<feature type="active site" description="Charge relay system" evidence="5">
    <location>
        <position position="210"/>
    </location>
</feature>
<dbReference type="InterPro" id="IPR050131">
    <property type="entry name" value="Peptidase_S8_subtilisin-like"/>
</dbReference>
<dbReference type="PROSITE" id="PS00138">
    <property type="entry name" value="SUBTILASE_SER"/>
    <property type="match status" value="1"/>
</dbReference>
<reference evidence="9 10" key="1">
    <citation type="submission" date="2019-05" db="EMBL/GenBank/DDBJ databases">
        <title>Draft genome sequence of Nonomuraea turkmeniaca DSM 43926.</title>
        <authorList>
            <person name="Saricaoglu S."/>
            <person name="Isik K."/>
        </authorList>
    </citation>
    <scope>NUCLEOTIDE SEQUENCE [LARGE SCALE GENOMIC DNA]</scope>
    <source>
        <strain evidence="9 10">DSM 43926</strain>
    </source>
</reference>
<dbReference type="PROSITE" id="PS51892">
    <property type="entry name" value="SUBTILASE"/>
    <property type="match status" value="1"/>
</dbReference>
<dbReference type="PRINTS" id="PR00723">
    <property type="entry name" value="SUBTILISIN"/>
</dbReference>
<organism evidence="9 10">
    <name type="scientific">Nonomuraea turkmeniaca</name>
    <dbReference type="NCBI Taxonomy" id="103838"/>
    <lineage>
        <taxon>Bacteria</taxon>
        <taxon>Bacillati</taxon>
        <taxon>Actinomycetota</taxon>
        <taxon>Actinomycetes</taxon>
        <taxon>Streptosporangiales</taxon>
        <taxon>Streptosporangiaceae</taxon>
        <taxon>Nonomuraea</taxon>
    </lineage>
</organism>
<dbReference type="Gene3D" id="2.60.40.1120">
    <property type="entry name" value="Carboxypeptidase-like, regulatory domain"/>
    <property type="match status" value="3"/>
</dbReference>
<sequence length="1194" mass="124660">MISHSRDHRIARAPSRSTVNRNTRRWRTAIAGVLAAVVLPLAAGPALADDDPTEAVQAKTEAEVLQQLDKEDKAVYWVRLKDQANLLAAQQATDKVAKAEAVYAAKTQTAELTQKNLIALLDREQAEYESFWIVNMVKVIGDTATLERIAELPEVAAIEADDEIAIDMPEPGKDEPSVNAVEWNISAVNAPRVWTDLGVKGEGIVVANLDSGVDHTHPAVKSKYRGLNADGSYSHAYNFFDATGLCTGGVPCDNNGHGTHTMGTMVGEDGANQIGVAPGAKWIAAKGCGSSNCAREHLLAAGQWIAAPTDANGQNPRPDLAPDAVNNSWGADTVDLWYTQIVDSWVAAGIFPSFAIGNAGSSCGTAGSPGVYQQSYASGGFDSAGNVYASSSRGPGINGDIKPDISAPAVNVRSSLPGGGYGSKTGTSMATPHTTATVALIWSYSPALRGNLAETRALLDQTALDVNNVTCGGTAADNNVWGQGKLDTYAAVSMAPHGPTGILAGKATSGGEPLSGVTLNIEGPIKRSVVTGADGTYESKNLSVGDYTITAIKFGYETATMTATVLENETVTKDIALTAAPSGKVSGTVRSRAGVAAGAAITVTGTPVTATTDDEGRYDLTLPLGDYSLQIASPDLCAADATKAISVTGDITADVNLADRVDSYGYTCTAGEEPWVEGTDPVTLTGDSTTATFTLPFTFNLYGTPYTSGRIGVNGGIVFNGTALGSTNVAIPATGTPNAALYALWDDLYLDADSGVYTRVTGTSPRRTYVVEYRNAAFYSPRTARLSFEVLLGEDGSIGFRYKDIDPTVSRETGDQATIGIENHTGTVAFQYSLNKPALSDGLSIDFKPTKTGILYGTVTDANDGEAVAGATVTVKSGETVAGTVTTLADGTYAAQYPAGDYQVELAAPHYESTTKTVTLEGAGVSEGSAALRTGAVAASLDNLEVVVPVAQTRTRTLELSNPGLGTAFTVEGATPWLTLTPATGNLATGGTTTLTLGIDTSAAERGTILETTLVVTSESGRTPTISIPVKVIVPAYQAAIDSASSTSSVDAAGDTWYQDRAYTTTTGVGYLGNTSTKSTSRTIAGTDNQKVYRTNRQGMYEYRFDNVPNGTYTVELGFAEVEETKANKRVFDVLIEDAEVLPNLDIALKVGTYAAHTRTFTTEVTDGQLNVRFVSSAGKPLVNAIRVTERSDK</sequence>
<dbReference type="InterPro" id="IPR008969">
    <property type="entry name" value="CarboxyPept-like_regulatory"/>
</dbReference>
<dbReference type="InterPro" id="IPR008979">
    <property type="entry name" value="Galactose-bd-like_sf"/>
</dbReference>
<evidence type="ECO:0000256" key="2">
    <source>
        <dbReference type="ARBA" id="ARBA00022670"/>
    </source>
</evidence>
<dbReference type="Proteomes" id="UP000309128">
    <property type="component" value="Unassembled WGS sequence"/>
</dbReference>
<dbReference type="Pfam" id="PF13620">
    <property type="entry name" value="CarboxypepD_reg"/>
    <property type="match status" value="3"/>
</dbReference>
<dbReference type="PANTHER" id="PTHR43806">
    <property type="entry name" value="PEPTIDASE S8"/>
    <property type="match status" value="1"/>
</dbReference>
<dbReference type="SUPFAM" id="SSF52743">
    <property type="entry name" value="Subtilisin-like"/>
    <property type="match status" value="1"/>
</dbReference>
<dbReference type="Gene3D" id="2.60.120.430">
    <property type="entry name" value="Galactose-binding lectin"/>
    <property type="match status" value="1"/>
</dbReference>
<dbReference type="GO" id="GO:0006508">
    <property type="term" value="P:proteolysis"/>
    <property type="evidence" value="ECO:0007669"/>
    <property type="project" value="UniProtKB-KW"/>
</dbReference>
<dbReference type="InterPro" id="IPR021720">
    <property type="entry name" value="Malectin_dom"/>
</dbReference>
<accession>A0A5S4F020</accession>
<dbReference type="InterPro" id="IPR000209">
    <property type="entry name" value="Peptidase_S8/S53_dom"/>
</dbReference>
<evidence type="ECO:0000256" key="4">
    <source>
        <dbReference type="ARBA" id="ARBA00022825"/>
    </source>
</evidence>
<dbReference type="SUPFAM" id="SSF49464">
    <property type="entry name" value="Carboxypeptidase regulatory domain-like"/>
    <property type="match status" value="1"/>
</dbReference>
<dbReference type="SUPFAM" id="SSF49785">
    <property type="entry name" value="Galactose-binding domain-like"/>
    <property type="match status" value="1"/>
</dbReference>
<gene>
    <name evidence="9" type="ORF">ETD86_44725</name>
</gene>
<dbReference type="InterPro" id="IPR015500">
    <property type="entry name" value="Peptidase_S8_subtilisin-rel"/>
</dbReference>
<evidence type="ECO:0000256" key="6">
    <source>
        <dbReference type="SAM" id="SignalP"/>
    </source>
</evidence>
<dbReference type="OrthoDB" id="9813435at2"/>
<dbReference type="InterPro" id="IPR036852">
    <property type="entry name" value="Peptidase_S8/S53_dom_sf"/>
</dbReference>
<feature type="chain" id="PRO_5024340697" evidence="6">
    <location>
        <begin position="49"/>
        <end position="1194"/>
    </location>
</feature>
<feature type="signal peptide" evidence="6">
    <location>
        <begin position="1"/>
        <end position="48"/>
    </location>
</feature>
<keyword evidence="3 5" id="KW-0378">Hydrolase</keyword>
<evidence type="ECO:0000313" key="10">
    <source>
        <dbReference type="Proteomes" id="UP000309128"/>
    </source>
</evidence>
<keyword evidence="6" id="KW-0732">Signal</keyword>
<evidence type="ECO:0000256" key="1">
    <source>
        <dbReference type="ARBA" id="ARBA00011073"/>
    </source>
</evidence>
<evidence type="ECO:0000259" key="7">
    <source>
        <dbReference type="Pfam" id="PF00082"/>
    </source>
</evidence>
<feature type="domain" description="Malectin" evidence="8">
    <location>
        <begin position="1039"/>
        <end position="1183"/>
    </location>
</feature>
<keyword evidence="2 5" id="KW-0645">Protease</keyword>
<feature type="active site" description="Charge relay system" evidence="5">
    <location>
        <position position="428"/>
    </location>
</feature>
<comment type="caution">
    <text evidence="9">The sequence shown here is derived from an EMBL/GenBank/DDBJ whole genome shotgun (WGS) entry which is preliminary data.</text>
</comment>
<feature type="active site" description="Charge relay system" evidence="5">
    <location>
        <position position="257"/>
    </location>
</feature>
<dbReference type="PANTHER" id="PTHR43806:SF67">
    <property type="entry name" value="EGF-LIKE DOMAIN-CONTAINING PROTEIN"/>
    <property type="match status" value="1"/>
</dbReference>
<protein>
    <submittedName>
        <fullName evidence="9">Peptidase</fullName>
    </submittedName>
</protein>
<dbReference type="AlphaFoldDB" id="A0A5S4F020"/>
<dbReference type="Pfam" id="PF00082">
    <property type="entry name" value="Peptidase_S8"/>
    <property type="match status" value="1"/>
</dbReference>
<comment type="similarity">
    <text evidence="1 5">Belongs to the peptidase S8 family.</text>
</comment>
<dbReference type="InterPro" id="IPR013784">
    <property type="entry name" value="Carb-bd-like_fold"/>
</dbReference>
<feature type="domain" description="Peptidase S8/S53" evidence="7">
    <location>
        <begin position="201"/>
        <end position="478"/>
    </location>
</feature>
<keyword evidence="10" id="KW-1185">Reference proteome</keyword>
<evidence type="ECO:0000256" key="3">
    <source>
        <dbReference type="ARBA" id="ARBA00022801"/>
    </source>
</evidence>
<evidence type="ECO:0000259" key="8">
    <source>
        <dbReference type="Pfam" id="PF11721"/>
    </source>
</evidence>
<name>A0A5S4F020_9ACTN</name>
<proteinExistence type="inferred from homology"/>
<dbReference type="GO" id="GO:0004252">
    <property type="term" value="F:serine-type endopeptidase activity"/>
    <property type="evidence" value="ECO:0007669"/>
    <property type="project" value="UniProtKB-UniRule"/>
</dbReference>
<dbReference type="Gene3D" id="3.40.50.200">
    <property type="entry name" value="Peptidase S8/S53 domain"/>
    <property type="match status" value="1"/>
</dbReference>
<keyword evidence="4 5" id="KW-0720">Serine protease</keyword>
<dbReference type="SUPFAM" id="SSF49452">
    <property type="entry name" value="Starch-binding domain-like"/>
    <property type="match status" value="2"/>
</dbReference>
<dbReference type="EMBL" id="VCKY01000248">
    <property type="protein sequence ID" value="TMR09155.1"/>
    <property type="molecule type" value="Genomic_DNA"/>
</dbReference>
<dbReference type="GO" id="GO:0030246">
    <property type="term" value="F:carbohydrate binding"/>
    <property type="evidence" value="ECO:0007669"/>
    <property type="project" value="InterPro"/>
</dbReference>
<evidence type="ECO:0000313" key="9">
    <source>
        <dbReference type="EMBL" id="TMR09155.1"/>
    </source>
</evidence>
<evidence type="ECO:0000256" key="5">
    <source>
        <dbReference type="PROSITE-ProRule" id="PRU01240"/>
    </source>
</evidence>
<dbReference type="InterPro" id="IPR023828">
    <property type="entry name" value="Peptidase_S8_Ser-AS"/>
</dbReference>
<dbReference type="Pfam" id="PF11721">
    <property type="entry name" value="Malectin"/>
    <property type="match status" value="1"/>
</dbReference>